<protein>
    <submittedName>
        <fullName evidence="1">Uncharacterized protein</fullName>
    </submittedName>
</protein>
<sequence length="60" mass="6557">MTENMKKLEYVGNGSYVIGVPTSAIVVDEQEAKRLITTGLYAEEKAASRQPVVVEKGDDK</sequence>
<gene>
    <name evidence="1" type="ORF">UFOVP1336_34</name>
</gene>
<dbReference type="EMBL" id="LR797285">
    <property type="protein sequence ID" value="CAB4199403.1"/>
    <property type="molecule type" value="Genomic_DNA"/>
</dbReference>
<accession>A0A6J5RQ94</accession>
<reference evidence="1" key="1">
    <citation type="submission" date="2020-05" db="EMBL/GenBank/DDBJ databases">
        <authorList>
            <person name="Chiriac C."/>
            <person name="Salcher M."/>
            <person name="Ghai R."/>
            <person name="Kavagutti S V."/>
        </authorList>
    </citation>
    <scope>NUCLEOTIDE SEQUENCE</scope>
</reference>
<name>A0A6J5RQ94_9CAUD</name>
<organism evidence="1">
    <name type="scientific">uncultured Caudovirales phage</name>
    <dbReference type="NCBI Taxonomy" id="2100421"/>
    <lineage>
        <taxon>Viruses</taxon>
        <taxon>Duplodnaviria</taxon>
        <taxon>Heunggongvirae</taxon>
        <taxon>Uroviricota</taxon>
        <taxon>Caudoviricetes</taxon>
        <taxon>Peduoviridae</taxon>
        <taxon>Maltschvirus</taxon>
        <taxon>Maltschvirus maltsch</taxon>
    </lineage>
</organism>
<evidence type="ECO:0000313" key="1">
    <source>
        <dbReference type="EMBL" id="CAB4199403.1"/>
    </source>
</evidence>
<proteinExistence type="predicted"/>